<dbReference type="GO" id="GO:0008270">
    <property type="term" value="F:zinc ion binding"/>
    <property type="evidence" value="ECO:0007669"/>
    <property type="project" value="InterPro"/>
</dbReference>
<dbReference type="SMART" id="SM00066">
    <property type="entry name" value="GAL4"/>
    <property type="match status" value="1"/>
</dbReference>
<dbReference type="InterPro" id="IPR001138">
    <property type="entry name" value="Zn2Cys6_DnaBD"/>
</dbReference>
<dbReference type="Proteomes" id="UP001175000">
    <property type="component" value="Unassembled WGS sequence"/>
</dbReference>
<protein>
    <recommendedName>
        <fullName evidence="3">Zn(2)-C6 fungal-type domain-containing protein</fullName>
    </recommendedName>
</protein>
<dbReference type="EMBL" id="JAULSU010000002">
    <property type="protein sequence ID" value="KAK0627555.1"/>
    <property type="molecule type" value="Genomic_DNA"/>
</dbReference>
<dbReference type="PANTHER" id="PTHR37540:SF9">
    <property type="entry name" value="ZN(2)-C6 FUNGAL-TYPE DOMAIN-CONTAINING PROTEIN"/>
    <property type="match status" value="1"/>
</dbReference>
<reference evidence="4" key="1">
    <citation type="submission" date="2023-06" db="EMBL/GenBank/DDBJ databases">
        <title>Genome-scale phylogeny and comparative genomics of the fungal order Sordariales.</title>
        <authorList>
            <consortium name="Lawrence Berkeley National Laboratory"/>
            <person name="Hensen N."/>
            <person name="Bonometti L."/>
            <person name="Westerberg I."/>
            <person name="Brannstrom I.O."/>
            <person name="Guillou S."/>
            <person name="Cros-Aarteil S."/>
            <person name="Calhoun S."/>
            <person name="Haridas S."/>
            <person name="Kuo A."/>
            <person name="Mondo S."/>
            <person name="Pangilinan J."/>
            <person name="Riley R."/>
            <person name="Labutti K."/>
            <person name="Andreopoulos B."/>
            <person name="Lipzen A."/>
            <person name="Chen C."/>
            <person name="Yanf M."/>
            <person name="Daum C."/>
            <person name="Ng V."/>
            <person name="Clum A."/>
            <person name="Steindorff A."/>
            <person name="Ohm R."/>
            <person name="Martin F."/>
            <person name="Silar P."/>
            <person name="Natvig D."/>
            <person name="Lalanne C."/>
            <person name="Gautier V."/>
            <person name="Ament-Velasquez S.L."/>
            <person name="Kruys A."/>
            <person name="Hutchinson M.I."/>
            <person name="Powell A.J."/>
            <person name="Barry K."/>
            <person name="Miller A.N."/>
            <person name="Grigoriev I.V."/>
            <person name="Debuchy R."/>
            <person name="Gladieux P."/>
            <person name="Thoren M.H."/>
            <person name="Johannesson H."/>
        </authorList>
    </citation>
    <scope>NUCLEOTIDE SEQUENCE</scope>
    <source>
        <strain evidence="4">CBS 606.72</strain>
    </source>
</reference>
<organism evidence="4 5">
    <name type="scientific">Immersiella caudata</name>
    <dbReference type="NCBI Taxonomy" id="314043"/>
    <lineage>
        <taxon>Eukaryota</taxon>
        <taxon>Fungi</taxon>
        <taxon>Dikarya</taxon>
        <taxon>Ascomycota</taxon>
        <taxon>Pezizomycotina</taxon>
        <taxon>Sordariomycetes</taxon>
        <taxon>Sordariomycetidae</taxon>
        <taxon>Sordariales</taxon>
        <taxon>Lasiosphaeriaceae</taxon>
        <taxon>Immersiella</taxon>
    </lineage>
</organism>
<feature type="compositionally biased region" description="Polar residues" evidence="2">
    <location>
        <begin position="492"/>
        <end position="510"/>
    </location>
</feature>
<dbReference type="PROSITE" id="PS50048">
    <property type="entry name" value="ZN2_CY6_FUNGAL_2"/>
    <property type="match status" value="1"/>
</dbReference>
<accession>A0AA39X680</accession>
<dbReference type="AlphaFoldDB" id="A0AA39X680"/>
<gene>
    <name evidence="4" type="ORF">B0T14DRAFT_512859</name>
</gene>
<feature type="region of interest" description="Disordered" evidence="2">
    <location>
        <begin position="564"/>
        <end position="593"/>
    </location>
</feature>
<feature type="compositionally biased region" description="Basic residues" evidence="2">
    <location>
        <begin position="109"/>
        <end position="129"/>
    </location>
</feature>
<dbReference type="GO" id="GO:0000981">
    <property type="term" value="F:DNA-binding transcription factor activity, RNA polymerase II-specific"/>
    <property type="evidence" value="ECO:0007669"/>
    <property type="project" value="InterPro"/>
</dbReference>
<keyword evidence="5" id="KW-1185">Reference proteome</keyword>
<dbReference type="InterPro" id="IPR021858">
    <property type="entry name" value="Fun_TF"/>
</dbReference>
<evidence type="ECO:0000259" key="3">
    <source>
        <dbReference type="PROSITE" id="PS50048"/>
    </source>
</evidence>
<dbReference type="SUPFAM" id="SSF57701">
    <property type="entry name" value="Zn2/Cys6 DNA-binding domain"/>
    <property type="match status" value="1"/>
</dbReference>
<sequence>MQTPSEQQQQQQQQTRARAKANRSTTSCTECQRRKQKCDQGQPCTNCKRRFPQPACEYGPRSKRTQTGGLGGAPNPDRPTFVVNLPPIATVVQRREPPPIPAPISRPGSRAHVRKAPVPKSPRGTRRRPSGFVVKWSGIDMTTEYPIYNSDDDSDNGAEASAWETVQQGTAQVDGVSTHFISYEPSPSRVTSPTTSSTTAAAAIELLNPAAIQRRPSQNLWHLAGPLEGMASLPIEVTKQNAMLIHTFSKLLNQFKGSFDGEPDPDNPFVSDYVPWCIQSPLLAQTSLYIAARSLRENQHIDQTSAMKLKGNAISTLNRHLQTEKWISDEALAGVVQFVSIEWFFGGPEVVQAHLRGLREMLRLRGGFSSSGVGMLVTKVALIDDAAIAMSLDSAPVLQRGPGFEFDYREPPLDQFMARFNSPLLYGPFTFSSCVEALGLHPTTASMLDDMRFLITTVLNLGPQPSAQEITKLQSTAMWIHDRISKLPTDLPSRSPSAPEKSNATTSTDQVAGKGAESGGEDDPKPHSLLPHYPEYVTSTPEANPTPPIASERYLPSLQQSHPKEPIYSQEAGPKLAPLRKPSAEPSARRPEPDALYSAVRLAAPLYARAIGTRQPLSHVCSPTDAFAVLSATWRIPLSKWRGVVGIMLFTLMSIVATVSGTGAESRDPSGEGMMATIEHYSGFVKVILQIGFMQMALESWEVCRETMGRAARLLAWLREGAEKETTGEREKEGDVGAAKA</sequence>
<feature type="region of interest" description="Disordered" evidence="2">
    <location>
        <begin position="1"/>
        <end position="79"/>
    </location>
</feature>
<evidence type="ECO:0000313" key="5">
    <source>
        <dbReference type="Proteomes" id="UP001175000"/>
    </source>
</evidence>
<proteinExistence type="predicted"/>
<feature type="domain" description="Zn(2)-C6 fungal-type" evidence="3">
    <location>
        <begin position="27"/>
        <end position="58"/>
    </location>
</feature>
<dbReference type="PANTHER" id="PTHR37540">
    <property type="entry name" value="TRANSCRIPTION FACTOR (ACR-2), PUTATIVE-RELATED-RELATED"/>
    <property type="match status" value="1"/>
</dbReference>
<dbReference type="Gene3D" id="4.10.240.10">
    <property type="entry name" value="Zn(2)-C6 fungal-type DNA-binding domain"/>
    <property type="match status" value="1"/>
</dbReference>
<evidence type="ECO:0000256" key="1">
    <source>
        <dbReference type="ARBA" id="ARBA00023242"/>
    </source>
</evidence>
<dbReference type="InterPro" id="IPR036864">
    <property type="entry name" value="Zn2-C6_fun-type_DNA-bd_sf"/>
</dbReference>
<evidence type="ECO:0000313" key="4">
    <source>
        <dbReference type="EMBL" id="KAK0627555.1"/>
    </source>
</evidence>
<dbReference type="Pfam" id="PF11951">
    <property type="entry name" value="Fungal_trans_2"/>
    <property type="match status" value="1"/>
</dbReference>
<evidence type="ECO:0000256" key="2">
    <source>
        <dbReference type="SAM" id="MobiDB-lite"/>
    </source>
</evidence>
<keyword evidence="1" id="KW-0539">Nucleus</keyword>
<feature type="region of interest" description="Disordered" evidence="2">
    <location>
        <begin position="487"/>
        <end position="551"/>
    </location>
</feature>
<dbReference type="Pfam" id="PF00172">
    <property type="entry name" value="Zn_clus"/>
    <property type="match status" value="1"/>
</dbReference>
<name>A0AA39X680_9PEZI</name>
<comment type="caution">
    <text evidence="4">The sequence shown here is derived from an EMBL/GenBank/DDBJ whole genome shotgun (WGS) entry which is preliminary data.</text>
</comment>
<feature type="region of interest" description="Disordered" evidence="2">
    <location>
        <begin position="95"/>
        <end position="130"/>
    </location>
</feature>
<dbReference type="CDD" id="cd00067">
    <property type="entry name" value="GAL4"/>
    <property type="match status" value="1"/>
</dbReference>